<accession>A0A4D6L3X2</accession>
<organism evidence="1 2">
    <name type="scientific">Vigna unguiculata</name>
    <name type="common">Cowpea</name>
    <dbReference type="NCBI Taxonomy" id="3917"/>
    <lineage>
        <taxon>Eukaryota</taxon>
        <taxon>Viridiplantae</taxon>
        <taxon>Streptophyta</taxon>
        <taxon>Embryophyta</taxon>
        <taxon>Tracheophyta</taxon>
        <taxon>Spermatophyta</taxon>
        <taxon>Magnoliopsida</taxon>
        <taxon>eudicotyledons</taxon>
        <taxon>Gunneridae</taxon>
        <taxon>Pentapetalae</taxon>
        <taxon>rosids</taxon>
        <taxon>fabids</taxon>
        <taxon>Fabales</taxon>
        <taxon>Fabaceae</taxon>
        <taxon>Papilionoideae</taxon>
        <taxon>50 kb inversion clade</taxon>
        <taxon>NPAAA clade</taxon>
        <taxon>indigoferoid/millettioid clade</taxon>
        <taxon>Phaseoleae</taxon>
        <taxon>Vigna</taxon>
    </lineage>
</organism>
<proteinExistence type="predicted"/>
<reference evidence="1 2" key="1">
    <citation type="submission" date="2019-04" db="EMBL/GenBank/DDBJ databases">
        <title>An improved genome assembly and genetic linkage map for asparagus bean, Vigna unguiculata ssp. sesquipedialis.</title>
        <authorList>
            <person name="Xia Q."/>
            <person name="Zhang R."/>
            <person name="Dong Y."/>
        </authorList>
    </citation>
    <scope>NUCLEOTIDE SEQUENCE [LARGE SCALE GENOMIC DNA]</scope>
    <source>
        <tissue evidence="1">Leaf</tissue>
    </source>
</reference>
<dbReference type="Proteomes" id="UP000501690">
    <property type="component" value="Linkage Group LG2"/>
</dbReference>
<gene>
    <name evidence="1" type="ORF">DEO72_LG2g3555</name>
</gene>
<keyword evidence="2" id="KW-1185">Reference proteome</keyword>
<dbReference type="EMBL" id="CP039346">
    <property type="protein sequence ID" value="QCD83212.1"/>
    <property type="molecule type" value="Genomic_DNA"/>
</dbReference>
<evidence type="ECO:0000313" key="2">
    <source>
        <dbReference type="Proteomes" id="UP000501690"/>
    </source>
</evidence>
<sequence length="100" mass="11729">MTITSRWQGQLWFYRDIVFPRILRWSCLKLRTSSIERLFIEPKVMFDWTLTEEDQCNEVVRVVLNLGRVSEAGDGISEAGDEARVSNTTDVWLKKFNSNE</sequence>
<evidence type="ECO:0000313" key="1">
    <source>
        <dbReference type="EMBL" id="QCD83212.1"/>
    </source>
</evidence>
<protein>
    <submittedName>
        <fullName evidence="1">Uncharacterized protein</fullName>
    </submittedName>
</protein>
<name>A0A4D6L3X2_VIGUN</name>
<dbReference type="AlphaFoldDB" id="A0A4D6L3X2"/>